<dbReference type="EMBL" id="CCXW01000001">
    <property type="protein sequence ID" value="CEG33820.1"/>
    <property type="molecule type" value="Genomic_DNA"/>
</dbReference>
<accession>A0AAN2TTX6</accession>
<dbReference type="Proteomes" id="UP000182110">
    <property type="component" value="Unassembled WGS sequence"/>
</dbReference>
<reference evidence="1 2" key="1">
    <citation type="journal article" date="2014" name="Genome Announc.">
        <title>Genome Sequence of Bacillus simplex Strain P558, Isolated from a Human Fecal Sample.</title>
        <authorList>
            <person name="Croce O."/>
            <person name="Hugon P."/>
            <person name="Lagier J.C."/>
            <person name="Bibi F."/>
            <person name="Robert C."/>
            <person name="Azhar E.I."/>
            <person name="Raoult D."/>
            <person name="Fournier P.E."/>
        </authorList>
    </citation>
    <scope>NUCLEOTIDE SEQUENCE [LARGE SCALE GENOMIC DNA]</scope>
    <source>
        <strain evidence="1 2">P558</strain>
    </source>
</reference>
<keyword evidence="2" id="KW-1185">Reference proteome</keyword>
<sequence>MPLYQMREIWTPLKLVGVKFFKTEEGSIFMKVFNKRRRKLT</sequence>
<evidence type="ECO:0000313" key="2">
    <source>
        <dbReference type="Proteomes" id="UP000182110"/>
    </source>
</evidence>
<comment type="caution">
    <text evidence="1">The sequence shown here is derived from an EMBL/GenBank/DDBJ whole genome shotgun (WGS) entry which is preliminary data.</text>
</comment>
<protein>
    <submittedName>
        <fullName evidence="1">Uncharacterized protein</fullName>
    </submittedName>
</protein>
<proteinExistence type="predicted"/>
<gene>
    <name evidence="1" type="ORF">BN1180_04002</name>
</gene>
<organism evidence="1 2">
    <name type="scientific">Peribacillus simplex</name>
    <dbReference type="NCBI Taxonomy" id="1478"/>
    <lineage>
        <taxon>Bacteria</taxon>
        <taxon>Bacillati</taxon>
        <taxon>Bacillota</taxon>
        <taxon>Bacilli</taxon>
        <taxon>Bacillales</taxon>
        <taxon>Bacillaceae</taxon>
        <taxon>Peribacillus</taxon>
    </lineage>
</organism>
<evidence type="ECO:0000313" key="1">
    <source>
        <dbReference type="EMBL" id="CEG33820.1"/>
    </source>
</evidence>
<name>A0AAN2TTX6_9BACI</name>
<dbReference type="AlphaFoldDB" id="A0AAN2TTX6"/>